<keyword evidence="3" id="KW-0804">Transcription</keyword>
<dbReference type="PROSITE" id="PS01081">
    <property type="entry name" value="HTH_TETR_1"/>
    <property type="match status" value="1"/>
</dbReference>
<dbReference type="RefSeq" id="WP_071805613.1">
    <property type="nucleotide sequence ID" value="NZ_MEIA01000132.1"/>
</dbReference>
<dbReference type="EMBL" id="MEIA01000132">
    <property type="protein sequence ID" value="OJF13795.1"/>
    <property type="molecule type" value="Genomic_DNA"/>
</dbReference>
<keyword evidence="1" id="KW-0805">Transcription regulation</keyword>
<feature type="DNA-binding region" description="H-T-H motif" evidence="4">
    <location>
        <begin position="26"/>
        <end position="45"/>
    </location>
</feature>
<evidence type="ECO:0000256" key="1">
    <source>
        <dbReference type="ARBA" id="ARBA00023015"/>
    </source>
</evidence>
<evidence type="ECO:0000259" key="5">
    <source>
        <dbReference type="PROSITE" id="PS50977"/>
    </source>
</evidence>
<protein>
    <recommendedName>
        <fullName evidence="5">HTH tetR-type domain-containing protein</fullName>
    </recommendedName>
</protein>
<evidence type="ECO:0000256" key="2">
    <source>
        <dbReference type="ARBA" id="ARBA00023125"/>
    </source>
</evidence>
<dbReference type="Pfam" id="PF16925">
    <property type="entry name" value="TetR_C_13"/>
    <property type="match status" value="1"/>
</dbReference>
<dbReference type="PANTHER" id="PTHR47506">
    <property type="entry name" value="TRANSCRIPTIONAL REGULATORY PROTEIN"/>
    <property type="match status" value="1"/>
</dbReference>
<dbReference type="Pfam" id="PF00440">
    <property type="entry name" value="TetR_N"/>
    <property type="match status" value="1"/>
</dbReference>
<feature type="domain" description="HTH tetR-type" evidence="5">
    <location>
        <begin position="3"/>
        <end position="63"/>
    </location>
</feature>
<evidence type="ECO:0000313" key="7">
    <source>
        <dbReference type="Proteomes" id="UP000182486"/>
    </source>
</evidence>
<dbReference type="GO" id="GO:0003677">
    <property type="term" value="F:DNA binding"/>
    <property type="evidence" value="ECO:0007669"/>
    <property type="project" value="UniProtKB-UniRule"/>
</dbReference>
<evidence type="ECO:0000256" key="4">
    <source>
        <dbReference type="PROSITE-ProRule" id="PRU00335"/>
    </source>
</evidence>
<evidence type="ECO:0000256" key="3">
    <source>
        <dbReference type="ARBA" id="ARBA00023163"/>
    </source>
</evidence>
<reference evidence="6 7" key="1">
    <citation type="submission" date="2016-09" db="EMBL/GenBank/DDBJ databases">
        <title>Couchioplanes caeruleus draft genome sequence.</title>
        <authorList>
            <person name="Sheehan J."/>
            <person name="Caffrey P."/>
        </authorList>
    </citation>
    <scope>NUCLEOTIDE SEQUENCE [LARGE SCALE GENOMIC DNA]</scope>
    <source>
        <strain evidence="6 7">DSM 43634</strain>
    </source>
</reference>
<dbReference type="SUPFAM" id="SSF48498">
    <property type="entry name" value="Tetracyclin repressor-like, C-terminal domain"/>
    <property type="match status" value="1"/>
</dbReference>
<dbReference type="Gene3D" id="1.10.357.10">
    <property type="entry name" value="Tetracycline Repressor, domain 2"/>
    <property type="match status" value="1"/>
</dbReference>
<organism evidence="6 7">
    <name type="scientific">Couchioplanes caeruleus subsp. caeruleus</name>
    <dbReference type="NCBI Taxonomy" id="56427"/>
    <lineage>
        <taxon>Bacteria</taxon>
        <taxon>Bacillati</taxon>
        <taxon>Actinomycetota</taxon>
        <taxon>Actinomycetes</taxon>
        <taxon>Micromonosporales</taxon>
        <taxon>Micromonosporaceae</taxon>
        <taxon>Couchioplanes</taxon>
    </lineage>
</organism>
<accession>A0A1K0GWL0</accession>
<evidence type="ECO:0000313" key="6">
    <source>
        <dbReference type="EMBL" id="OJF13795.1"/>
    </source>
</evidence>
<dbReference type="SUPFAM" id="SSF46689">
    <property type="entry name" value="Homeodomain-like"/>
    <property type="match status" value="1"/>
</dbReference>
<dbReference type="InterPro" id="IPR011075">
    <property type="entry name" value="TetR_C"/>
</dbReference>
<dbReference type="InterPro" id="IPR023772">
    <property type="entry name" value="DNA-bd_HTH_TetR-type_CS"/>
</dbReference>
<sequence>MANDTRERIVAVARDLVHGASLAQVSTEDVCKAAGVHKGSLYHFFPSKNALAAAVLDRNWDMMSTVLEEAFADDVGPLARIDRFVDSFAGMLALMRQRMGATPGCPLGGLAAEMAGLGDDSRAQVTRILAGWTRYFTSSIGEARDRGEIDPATDPGEAAMRLLAHLQGYALMAKAYDDPDVLRHAKPGLRMLLGARPPAEQP</sequence>
<dbReference type="InterPro" id="IPR001647">
    <property type="entry name" value="HTH_TetR"/>
</dbReference>
<dbReference type="Proteomes" id="UP000182486">
    <property type="component" value="Unassembled WGS sequence"/>
</dbReference>
<comment type="caution">
    <text evidence="6">The sequence shown here is derived from an EMBL/GenBank/DDBJ whole genome shotgun (WGS) entry which is preliminary data.</text>
</comment>
<name>A0A1K0GWL0_9ACTN</name>
<dbReference type="InterPro" id="IPR036271">
    <property type="entry name" value="Tet_transcr_reg_TetR-rel_C_sf"/>
</dbReference>
<dbReference type="PROSITE" id="PS50977">
    <property type="entry name" value="HTH_TETR_2"/>
    <property type="match status" value="1"/>
</dbReference>
<keyword evidence="7" id="KW-1185">Reference proteome</keyword>
<gene>
    <name evidence="6" type="ORF">BG844_13200</name>
</gene>
<dbReference type="PANTHER" id="PTHR47506:SF6">
    <property type="entry name" value="HTH-TYPE TRANSCRIPTIONAL REPRESSOR NEMR"/>
    <property type="match status" value="1"/>
</dbReference>
<dbReference type="AlphaFoldDB" id="A0A1K0GWL0"/>
<keyword evidence="2 4" id="KW-0238">DNA-binding</keyword>
<proteinExistence type="predicted"/>
<dbReference type="InterPro" id="IPR009057">
    <property type="entry name" value="Homeodomain-like_sf"/>
</dbReference>